<proteinExistence type="predicted"/>
<evidence type="ECO:0000313" key="2">
    <source>
        <dbReference type="Proteomes" id="UP000052022"/>
    </source>
</evidence>
<dbReference type="STRING" id="928856.SAMN04488049_1178"/>
<evidence type="ECO:0000313" key="1">
    <source>
        <dbReference type="EMBL" id="CUH77280.1"/>
    </source>
</evidence>
<accession>A0A0P1G6A0</accession>
<dbReference type="RefSeq" id="WP_058289406.1">
    <property type="nucleotide sequence ID" value="NZ_CYSD01000019.1"/>
</dbReference>
<keyword evidence="2" id="KW-1185">Reference proteome</keyword>
<dbReference type="OrthoDB" id="7857490at2"/>
<name>A0A0P1G6A0_9RHOB</name>
<organism evidence="1 2">
    <name type="scientific">Tritonibacter multivorans</name>
    <dbReference type="NCBI Taxonomy" id="928856"/>
    <lineage>
        <taxon>Bacteria</taxon>
        <taxon>Pseudomonadati</taxon>
        <taxon>Pseudomonadota</taxon>
        <taxon>Alphaproteobacteria</taxon>
        <taxon>Rhodobacterales</taxon>
        <taxon>Paracoccaceae</taxon>
        <taxon>Tritonibacter</taxon>
    </lineage>
</organism>
<dbReference type="Proteomes" id="UP000052022">
    <property type="component" value="Unassembled WGS sequence"/>
</dbReference>
<dbReference type="AlphaFoldDB" id="A0A0P1G6A0"/>
<protein>
    <submittedName>
        <fullName evidence="1">Uncharacterized protein</fullName>
    </submittedName>
</protein>
<sequence length="227" mass="25184">MRQHRLALGLLALMWTLGAGRPVDAGAWMQRPKTGFAALDLRYRPTQGRELGFYGTYGLSERLTLGLDINDTSRGSAHALGFVRLPLRQADSGWQIATELAVGANRDAGHWLVMQRYGLSVGRGVQLGARSGWVTADLTRESRSGGYSKAWKLDATLGLSPPKGRRLAPMFQIELHRPDDGAGTFALLPSLRLSRRAKRTWLGGLEWRRTQGEDQVLGIRFGLWQDF</sequence>
<reference evidence="1 2" key="1">
    <citation type="submission" date="2015-09" db="EMBL/GenBank/DDBJ databases">
        <authorList>
            <consortium name="Swine Surveillance"/>
        </authorList>
    </citation>
    <scope>NUCLEOTIDE SEQUENCE [LARGE SCALE GENOMIC DNA]</scope>
    <source>
        <strain evidence="1 2">CECT 7557</strain>
    </source>
</reference>
<dbReference type="EMBL" id="CYSD01000019">
    <property type="protein sequence ID" value="CUH77280.1"/>
    <property type="molecule type" value="Genomic_DNA"/>
</dbReference>
<gene>
    <name evidence="1" type="ORF">TRM7557_01295</name>
</gene>